<sequence>MRVKSRITNTGSEFLHIFVGQGMLKIIGLRMPFGMGQSGLIGEVALPDPVHPDDT</sequence>
<reference evidence="1" key="1">
    <citation type="submission" date="2019-08" db="EMBL/GenBank/DDBJ databases">
        <authorList>
            <person name="Kucharzyk K."/>
            <person name="Murdoch R.W."/>
            <person name="Higgins S."/>
            <person name="Loffler F."/>
        </authorList>
    </citation>
    <scope>NUCLEOTIDE SEQUENCE</scope>
</reference>
<dbReference type="EMBL" id="VSSQ01092821">
    <property type="protein sequence ID" value="MPN37905.1"/>
    <property type="molecule type" value="Genomic_DNA"/>
</dbReference>
<organism evidence="1">
    <name type="scientific">bioreactor metagenome</name>
    <dbReference type="NCBI Taxonomy" id="1076179"/>
    <lineage>
        <taxon>unclassified sequences</taxon>
        <taxon>metagenomes</taxon>
        <taxon>ecological metagenomes</taxon>
    </lineage>
</organism>
<name>A0A645HFU3_9ZZZZ</name>
<evidence type="ECO:0000313" key="1">
    <source>
        <dbReference type="EMBL" id="MPN37905.1"/>
    </source>
</evidence>
<accession>A0A645HFU3</accession>
<dbReference type="AlphaFoldDB" id="A0A645HFU3"/>
<proteinExistence type="predicted"/>
<gene>
    <name evidence="1" type="ORF">SDC9_185426</name>
</gene>
<comment type="caution">
    <text evidence="1">The sequence shown here is derived from an EMBL/GenBank/DDBJ whole genome shotgun (WGS) entry which is preliminary data.</text>
</comment>
<protein>
    <submittedName>
        <fullName evidence="1">Uncharacterized protein</fullName>
    </submittedName>
</protein>